<dbReference type="InterPro" id="IPR029035">
    <property type="entry name" value="DHS-like_NAD/FAD-binding_dom"/>
</dbReference>
<dbReference type="Proteomes" id="UP000270673">
    <property type="component" value="Chromosome"/>
</dbReference>
<dbReference type="Pfam" id="PF02775">
    <property type="entry name" value="TPP_enzyme_C"/>
    <property type="match status" value="1"/>
</dbReference>
<dbReference type="Gene3D" id="3.40.50.1220">
    <property type="entry name" value="TPP-binding domain"/>
    <property type="match status" value="1"/>
</dbReference>
<sequence length="579" mass="63076">MAKKVAEQLVDMLVEVGVKRIYAVTGDSLNEINDAVRKNGKIQWVHVRHEEVGAYAAGAEAQLHGQLACCAGSSGPGHVHLINGLYDAHRSGAPVLAIASTMATSEFGSRYFQETDTMKLFEDCSCYNQVATTPSQMPRMLQAAMQAAISGSGVAVIGVPGDVTARGVEEIFSAVKTFPTHPSIRPSDEELDALADLLNGKEKITLFCGIGAKDAHAEVVELSGLLNSPVAYSFKSKMEIQYDNPNEVGMTGLLGMPSGYDSMHEAEVLVMLGTDFPYAAFMPENNTIVQVDIKSERLGRRAKVAMGLCGDVKSTLHALLPRIKQKQTDDFLQKQLKGYERVKENLNAYVEEKGQTDKIHPEYVMSVVDQLASEDAIFTVDTGMTCVWGARYLHGTGKRKMLGSFNHGSMANAIPQAIGASLAFPERQVWALCGDGGISMLLGDLSTIVQYKLPVKIIVFNNRSLGMVKLEMEVAGLPDWQTDMDNPDFALVAKAMGMEGFTVNDPENVQVVLEQAMNIDGPVLVNVMTDPNALAMPPKVEWSQMMGFAQSMYKLMINGRTHEILDSISSNFRHMKEVL</sequence>
<dbReference type="GO" id="GO:0019752">
    <property type="term" value="P:carboxylic acid metabolic process"/>
    <property type="evidence" value="ECO:0007669"/>
    <property type="project" value="UniProtKB-ARBA"/>
</dbReference>
<dbReference type="InterPro" id="IPR011766">
    <property type="entry name" value="TPP_enzyme_TPP-bd"/>
</dbReference>
<dbReference type="InterPro" id="IPR000399">
    <property type="entry name" value="TPP-bd_CS"/>
</dbReference>
<dbReference type="AlphaFoldDB" id="A0A3S9VYH8"/>
<dbReference type="GO" id="GO:0030976">
    <property type="term" value="F:thiamine pyrophosphate binding"/>
    <property type="evidence" value="ECO:0007669"/>
    <property type="project" value="InterPro"/>
</dbReference>
<dbReference type="InterPro" id="IPR012001">
    <property type="entry name" value="Thiamin_PyroP_enz_TPP-bd_dom"/>
</dbReference>
<gene>
    <name evidence="7" type="ORF">D8S85_19900</name>
</gene>
<dbReference type="OrthoDB" id="4494979at2"/>
<evidence type="ECO:0000313" key="7">
    <source>
        <dbReference type="EMBL" id="AZS31589.1"/>
    </source>
</evidence>
<proteinExistence type="inferred from homology"/>
<dbReference type="InterPro" id="IPR047210">
    <property type="entry name" value="TPP_PYR_POXB-like"/>
</dbReference>
<name>A0A3S9VYH8_9BACT</name>
<dbReference type="GO" id="GO:0000287">
    <property type="term" value="F:magnesium ion binding"/>
    <property type="evidence" value="ECO:0007669"/>
    <property type="project" value="InterPro"/>
</dbReference>
<dbReference type="InterPro" id="IPR047211">
    <property type="entry name" value="POXB-like"/>
</dbReference>
<evidence type="ECO:0000313" key="8">
    <source>
        <dbReference type="Proteomes" id="UP000270673"/>
    </source>
</evidence>
<evidence type="ECO:0000256" key="1">
    <source>
        <dbReference type="ARBA" id="ARBA00007812"/>
    </source>
</evidence>
<dbReference type="SUPFAM" id="SSF52467">
    <property type="entry name" value="DHS-like NAD/FAD-binding domain"/>
    <property type="match status" value="1"/>
</dbReference>
<evidence type="ECO:0000259" key="5">
    <source>
        <dbReference type="Pfam" id="PF02775"/>
    </source>
</evidence>
<dbReference type="Pfam" id="PF00205">
    <property type="entry name" value="TPP_enzyme_M"/>
    <property type="match status" value="1"/>
</dbReference>
<dbReference type="PANTHER" id="PTHR42981:SF2">
    <property type="entry name" value="PYRUVATE DEHYDROGENASE [UBIQUINONE]"/>
    <property type="match status" value="1"/>
</dbReference>
<dbReference type="CDD" id="cd07039">
    <property type="entry name" value="TPP_PYR_POX"/>
    <property type="match status" value="1"/>
</dbReference>
<feature type="domain" description="Thiamine pyrophosphate enzyme central" evidence="4">
    <location>
        <begin position="191"/>
        <end position="319"/>
    </location>
</feature>
<keyword evidence="7" id="KW-0670">Pyruvate</keyword>
<dbReference type="PANTHER" id="PTHR42981">
    <property type="entry name" value="PYRUVATE DEHYDROGENASE [UBIQUINONE]"/>
    <property type="match status" value="1"/>
</dbReference>
<reference evidence="7 8" key="1">
    <citation type="submission" date="2018-10" db="EMBL/GenBank/DDBJ databases">
        <title>Butyricimonas faecalis sp. nov., isolated from human faeces and emended description of the genus Butyricimonas.</title>
        <authorList>
            <person name="Le Roy T."/>
            <person name="Van der Smissen P."/>
            <person name="Paquot A."/>
            <person name="Delzenne N."/>
            <person name="Muccioli G."/>
            <person name="Collet J.-F."/>
            <person name="Cani P.D."/>
        </authorList>
    </citation>
    <scope>NUCLEOTIDE SEQUENCE [LARGE SCALE GENOMIC DNA]</scope>
    <source>
        <strain evidence="7 8">H184</strain>
    </source>
</reference>
<dbReference type="InterPro" id="IPR012000">
    <property type="entry name" value="Thiamin_PyroP_enz_cen_dom"/>
</dbReference>
<comment type="similarity">
    <text evidence="1 3">Belongs to the TPP enzyme family.</text>
</comment>
<evidence type="ECO:0000259" key="4">
    <source>
        <dbReference type="Pfam" id="PF00205"/>
    </source>
</evidence>
<dbReference type="CDD" id="cd02014">
    <property type="entry name" value="TPP_POX"/>
    <property type="match status" value="1"/>
</dbReference>
<keyword evidence="7" id="KW-0830">Ubiquinone</keyword>
<evidence type="ECO:0000259" key="6">
    <source>
        <dbReference type="Pfam" id="PF02776"/>
    </source>
</evidence>
<feature type="domain" description="Thiamine pyrophosphate enzyme N-terminal TPP-binding" evidence="6">
    <location>
        <begin position="4"/>
        <end position="119"/>
    </location>
</feature>
<dbReference type="InterPro" id="IPR047212">
    <property type="entry name" value="TPP_POXB-like"/>
</dbReference>
<accession>A0A3S9VYH8</accession>
<feature type="domain" description="Thiamine pyrophosphate enzyme TPP-binding" evidence="5">
    <location>
        <begin position="381"/>
        <end position="527"/>
    </location>
</feature>
<dbReference type="EMBL" id="CP032819">
    <property type="protein sequence ID" value="AZS31589.1"/>
    <property type="molecule type" value="Genomic_DNA"/>
</dbReference>
<protein>
    <submittedName>
        <fullName evidence="7">Ubiquinone-dependent pyruvate dehydrogenase</fullName>
    </submittedName>
</protein>
<dbReference type="Gene3D" id="3.40.50.970">
    <property type="match status" value="2"/>
</dbReference>
<dbReference type="SUPFAM" id="SSF52518">
    <property type="entry name" value="Thiamin diphosphate-binding fold (THDP-binding)"/>
    <property type="match status" value="2"/>
</dbReference>
<organism evidence="7 8">
    <name type="scientific">Butyricimonas faecalis</name>
    <dbReference type="NCBI Taxonomy" id="2093856"/>
    <lineage>
        <taxon>Bacteria</taxon>
        <taxon>Pseudomonadati</taxon>
        <taxon>Bacteroidota</taxon>
        <taxon>Bacteroidia</taxon>
        <taxon>Bacteroidales</taxon>
        <taxon>Odoribacteraceae</taxon>
        <taxon>Butyricimonas</taxon>
    </lineage>
</organism>
<keyword evidence="8" id="KW-1185">Reference proteome</keyword>
<dbReference type="Pfam" id="PF02776">
    <property type="entry name" value="TPP_enzyme_N"/>
    <property type="match status" value="1"/>
</dbReference>
<dbReference type="InterPro" id="IPR029061">
    <property type="entry name" value="THDP-binding"/>
</dbReference>
<dbReference type="GO" id="GO:0003824">
    <property type="term" value="F:catalytic activity"/>
    <property type="evidence" value="ECO:0007669"/>
    <property type="project" value="InterPro"/>
</dbReference>
<dbReference type="RefSeq" id="WP_127075587.1">
    <property type="nucleotide sequence ID" value="NZ_CP032819.1"/>
</dbReference>
<evidence type="ECO:0000256" key="2">
    <source>
        <dbReference type="ARBA" id="ARBA00023052"/>
    </source>
</evidence>
<dbReference type="PROSITE" id="PS00187">
    <property type="entry name" value="TPP_ENZYMES"/>
    <property type="match status" value="1"/>
</dbReference>
<keyword evidence="2 3" id="KW-0786">Thiamine pyrophosphate</keyword>
<dbReference type="KEGG" id="buy:D8S85_19900"/>
<evidence type="ECO:0000256" key="3">
    <source>
        <dbReference type="RuleBase" id="RU362132"/>
    </source>
</evidence>